<evidence type="ECO:0000256" key="12">
    <source>
        <dbReference type="SAM" id="Phobius"/>
    </source>
</evidence>
<dbReference type="Pfam" id="PF01094">
    <property type="entry name" value="ANF_receptor"/>
    <property type="match status" value="1"/>
</dbReference>
<organism evidence="15 16">
    <name type="scientific">Crotalus adamanteus</name>
    <name type="common">Eastern diamondback rattlesnake</name>
    <dbReference type="NCBI Taxonomy" id="8729"/>
    <lineage>
        <taxon>Eukaryota</taxon>
        <taxon>Metazoa</taxon>
        <taxon>Chordata</taxon>
        <taxon>Craniata</taxon>
        <taxon>Vertebrata</taxon>
        <taxon>Euteleostomi</taxon>
        <taxon>Lepidosauria</taxon>
        <taxon>Squamata</taxon>
        <taxon>Bifurcata</taxon>
        <taxon>Unidentata</taxon>
        <taxon>Episquamata</taxon>
        <taxon>Toxicofera</taxon>
        <taxon>Serpentes</taxon>
        <taxon>Colubroidea</taxon>
        <taxon>Viperidae</taxon>
        <taxon>Crotalinae</taxon>
        <taxon>Crotalus</taxon>
    </lineage>
</organism>
<evidence type="ECO:0000256" key="8">
    <source>
        <dbReference type="ARBA" id="ARBA00023136"/>
    </source>
</evidence>
<evidence type="ECO:0000256" key="7">
    <source>
        <dbReference type="ARBA" id="ARBA00023040"/>
    </source>
</evidence>
<feature type="transmembrane region" description="Helical" evidence="12">
    <location>
        <begin position="674"/>
        <end position="698"/>
    </location>
</feature>
<accession>A0AAW1B6W4</accession>
<feature type="transmembrane region" description="Helical" evidence="12">
    <location>
        <begin position="604"/>
        <end position="629"/>
    </location>
</feature>
<keyword evidence="7" id="KW-0297">G-protein coupled receptor</keyword>
<feature type="transmembrane region" description="Helical" evidence="12">
    <location>
        <begin position="763"/>
        <end position="786"/>
    </location>
</feature>
<name>A0AAW1B6W4_CROAD</name>
<dbReference type="PANTHER" id="PTHR24061">
    <property type="entry name" value="CALCIUM-SENSING RECEPTOR-RELATED"/>
    <property type="match status" value="1"/>
</dbReference>
<dbReference type="Pfam" id="PF00003">
    <property type="entry name" value="7tm_3"/>
    <property type="match status" value="1"/>
</dbReference>
<dbReference type="PANTHER" id="PTHR24061:SF599">
    <property type="entry name" value="G-PROTEIN COUPLED RECEPTORS FAMILY 3 PROFILE DOMAIN-CONTAINING PROTEIN"/>
    <property type="match status" value="1"/>
</dbReference>
<dbReference type="PRINTS" id="PR00248">
    <property type="entry name" value="GPCRMGR"/>
</dbReference>
<feature type="domain" description="G-protein coupled receptors family 3 profile" evidence="14">
    <location>
        <begin position="604"/>
        <end position="868"/>
    </location>
</feature>
<gene>
    <name evidence="15" type="ORF">NXF25_020747</name>
</gene>
<feature type="transmembrane region" description="Helical" evidence="12">
    <location>
        <begin position="641"/>
        <end position="662"/>
    </location>
</feature>
<dbReference type="InterPro" id="IPR000337">
    <property type="entry name" value="GPCR_3"/>
</dbReference>
<keyword evidence="3" id="KW-1003">Cell membrane</keyword>
<dbReference type="InterPro" id="IPR001828">
    <property type="entry name" value="ANF_lig-bd_rcpt"/>
</dbReference>
<dbReference type="EMBL" id="JAOTOJ010000008">
    <property type="protein sequence ID" value="KAK9397386.1"/>
    <property type="molecule type" value="Genomic_DNA"/>
</dbReference>
<dbReference type="Gene3D" id="3.40.50.2300">
    <property type="match status" value="2"/>
</dbReference>
<feature type="transmembrane region" description="Helical" evidence="12">
    <location>
        <begin position="199"/>
        <end position="219"/>
    </location>
</feature>
<keyword evidence="16" id="KW-1185">Reference proteome</keyword>
<proteinExistence type="inferred from homology"/>
<feature type="signal peptide" evidence="13">
    <location>
        <begin position="1"/>
        <end position="19"/>
    </location>
</feature>
<evidence type="ECO:0000256" key="11">
    <source>
        <dbReference type="ARBA" id="ARBA00023224"/>
    </source>
</evidence>
<evidence type="ECO:0000313" key="15">
    <source>
        <dbReference type="EMBL" id="KAK9397386.1"/>
    </source>
</evidence>
<feature type="transmembrane region" description="Helical" evidence="12">
    <location>
        <begin position="231"/>
        <end position="253"/>
    </location>
</feature>
<evidence type="ECO:0000256" key="1">
    <source>
        <dbReference type="ARBA" id="ARBA00004651"/>
    </source>
</evidence>
<keyword evidence="10" id="KW-0325">Glycoprotein</keyword>
<feature type="transmembrane region" description="Helical" evidence="12">
    <location>
        <begin position="830"/>
        <end position="854"/>
    </location>
</feature>
<dbReference type="InterPro" id="IPR017978">
    <property type="entry name" value="GPCR_3_C"/>
</dbReference>
<protein>
    <submittedName>
        <fullName evidence="15">Type-2 vomeronasal receptor</fullName>
    </submittedName>
</protein>
<dbReference type="InterPro" id="IPR038550">
    <property type="entry name" value="GPCR_3_9-Cys_sf"/>
</dbReference>
<feature type="transmembrane region" description="Helical" evidence="12">
    <location>
        <begin position="719"/>
        <end position="737"/>
    </location>
</feature>
<sequence>MLILVILLVSFFPNMVGKARTVKCIIHDLHPPLHKYNKQGDLILGGIPTLSGLVPVSIDFRKQPPVGLTEEILLIPKNYQHILALVFAVKEINENPQILSNFTLGFHIYDSYDNAQRTYQATMLLLSSEERLIPNYICDHQHNLIAVIGGLDSIVSRLIAAVLDIYKIPQFTYGSAPVMNDKTPGLFFYQTTPPESLQYPGILSLFLYFKWFWVGIIAIDNDNGERFLQAISLIFFKSGICLAFVERVFVYFLHINYMLQQGTKISYELMSSTANVVLAHGESYSMALYGWLSYFYEIQTERLKGKVWIATAQLEFLSFAWQRNWEADVFYGALSFKTHSNDIPEFRWFLESISPFDSKDGFIGDFWQQVFTCVFPNSMEDNVGSICTGKEKLENLPGAFFEMVMTTPSYSIYNAVQAVAHAIHDMTFSNIKLRAKRDAQGQKLQSQERWQLHHFLRSVSFNNTAQDRITFNQKGELVTGFDVFNWIIFSNLSLQRVKVGNLDPLAPPDQMFTINDDAITWHSWFNGTRPLSLCSEHCYPGSSKKVREGEQFCCYDCVRCPEGKISDKEDMNECKKCSDKDYANENQDFCYPKIITFLSYKEPLGITFTFLAFLFFSMTALVLGIFMTHHHTPIVRANNQSLTYTLLISLLLSFLCTLLFIGKPGKVVCLLQQTALGIIFSVAVSCVLAKTITVVLAFMATKPGSRMRKWLGKRLASSIVLSCFLIQAGLCIGWLTISPPFPDMDMHSVAEEIVLHCSTGSMIMFYSVLGYLGFLAIISFAMAFFARKLPDTFNEAKFITFSMLVFCSVWLSFIPTYLSSKGKYTVAVEIFSTLASSAGLLGCIFFPKCYIIVLRPKLNKVQIMRKKY</sequence>
<evidence type="ECO:0000256" key="2">
    <source>
        <dbReference type="ARBA" id="ARBA00007242"/>
    </source>
</evidence>
<dbReference type="FunFam" id="3.40.50.2300:FF:000024">
    <property type="entry name" value="Vomeronasal 2, receptor 73"/>
    <property type="match status" value="1"/>
</dbReference>
<keyword evidence="6 12" id="KW-1133">Transmembrane helix</keyword>
<keyword evidence="4 12" id="KW-0812">Transmembrane</keyword>
<dbReference type="Proteomes" id="UP001474421">
    <property type="component" value="Unassembled WGS sequence"/>
</dbReference>
<evidence type="ECO:0000256" key="4">
    <source>
        <dbReference type="ARBA" id="ARBA00022692"/>
    </source>
</evidence>
<reference evidence="15 16" key="1">
    <citation type="journal article" date="2024" name="Proc. Natl. Acad. Sci. U.S.A.">
        <title>The genetic regulatory architecture and epigenomic basis for age-related changes in rattlesnake venom.</title>
        <authorList>
            <person name="Hogan M.P."/>
            <person name="Holding M.L."/>
            <person name="Nystrom G.S."/>
            <person name="Colston T.J."/>
            <person name="Bartlett D.A."/>
            <person name="Mason A.J."/>
            <person name="Ellsworth S.A."/>
            <person name="Rautsaw R.M."/>
            <person name="Lawrence K.C."/>
            <person name="Strickland J.L."/>
            <person name="He B."/>
            <person name="Fraser P."/>
            <person name="Margres M.J."/>
            <person name="Gilbert D.M."/>
            <person name="Gibbs H.L."/>
            <person name="Parkinson C.L."/>
            <person name="Rokyta D.R."/>
        </authorList>
    </citation>
    <scope>NUCLEOTIDE SEQUENCE [LARGE SCALE GENOMIC DNA]</scope>
    <source>
        <strain evidence="15">DRR0105</strain>
    </source>
</reference>
<evidence type="ECO:0000256" key="10">
    <source>
        <dbReference type="ARBA" id="ARBA00023180"/>
    </source>
</evidence>
<dbReference type="GO" id="GO:0004930">
    <property type="term" value="F:G protein-coupled receptor activity"/>
    <property type="evidence" value="ECO:0007669"/>
    <property type="project" value="UniProtKB-KW"/>
</dbReference>
<dbReference type="Gene3D" id="2.10.50.30">
    <property type="entry name" value="GPCR, family 3, nine cysteines domain"/>
    <property type="match status" value="1"/>
</dbReference>
<evidence type="ECO:0000259" key="14">
    <source>
        <dbReference type="PROSITE" id="PS50259"/>
    </source>
</evidence>
<dbReference type="InterPro" id="IPR028082">
    <property type="entry name" value="Peripla_BP_I"/>
</dbReference>
<feature type="chain" id="PRO_5043788511" evidence="13">
    <location>
        <begin position="20"/>
        <end position="868"/>
    </location>
</feature>
<evidence type="ECO:0000256" key="5">
    <source>
        <dbReference type="ARBA" id="ARBA00022729"/>
    </source>
</evidence>
<dbReference type="InterPro" id="IPR017979">
    <property type="entry name" value="GPCR_3_CS"/>
</dbReference>
<dbReference type="InterPro" id="IPR000068">
    <property type="entry name" value="GPCR_3_Ca_sens_rcpt-rel"/>
</dbReference>
<dbReference type="AlphaFoldDB" id="A0AAW1B6W4"/>
<evidence type="ECO:0000256" key="13">
    <source>
        <dbReference type="SAM" id="SignalP"/>
    </source>
</evidence>
<dbReference type="GO" id="GO:0005886">
    <property type="term" value="C:plasma membrane"/>
    <property type="evidence" value="ECO:0007669"/>
    <property type="project" value="UniProtKB-SubCell"/>
</dbReference>
<dbReference type="PRINTS" id="PR01535">
    <property type="entry name" value="VOMERONASL2R"/>
</dbReference>
<evidence type="ECO:0000256" key="9">
    <source>
        <dbReference type="ARBA" id="ARBA00023170"/>
    </source>
</evidence>
<evidence type="ECO:0000256" key="6">
    <source>
        <dbReference type="ARBA" id="ARBA00022989"/>
    </source>
</evidence>
<dbReference type="FunFam" id="2.10.50.30:FF:000002">
    <property type="entry name" value="Vomeronasal 2 receptor, h1"/>
    <property type="match status" value="1"/>
</dbReference>
<dbReference type="PROSITE" id="PS50259">
    <property type="entry name" value="G_PROTEIN_RECEP_F3_4"/>
    <property type="match status" value="1"/>
</dbReference>
<keyword evidence="5 13" id="KW-0732">Signal</keyword>
<dbReference type="SUPFAM" id="SSF53822">
    <property type="entry name" value="Periplasmic binding protein-like I"/>
    <property type="match status" value="1"/>
</dbReference>
<comment type="subcellular location">
    <subcellularLocation>
        <location evidence="1">Cell membrane</location>
        <topology evidence="1">Multi-pass membrane protein</topology>
    </subcellularLocation>
</comment>
<dbReference type="Pfam" id="PF07562">
    <property type="entry name" value="NCD3G"/>
    <property type="match status" value="1"/>
</dbReference>
<keyword evidence="9 15" id="KW-0675">Receptor</keyword>
<comment type="similarity">
    <text evidence="2">Belongs to the G-protein coupled receptor 3 family.</text>
</comment>
<dbReference type="CDD" id="cd15283">
    <property type="entry name" value="7tmC_V2R_pheromone"/>
    <property type="match status" value="1"/>
</dbReference>
<dbReference type="InterPro" id="IPR011500">
    <property type="entry name" value="GPCR_3_9-Cys_dom"/>
</dbReference>
<dbReference type="PROSITE" id="PS00981">
    <property type="entry name" value="G_PROTEIN_RECEP_F3_3"/>
    <property type="match status" value="1"/>
</dbReference>
<feature type="transmembrane region" description="Helical" evidence="12">
    <location>
        <begin position="798"/>
        <end position="818"/>
    </location>
</feature>
<keyword evidence="11" id="KW-0807">Transducer</keyword>
<evidence type="ECO:0000256" key="3">
    <source>
        <dbReference type="ARBA" id="ARBA00022475"/>
    </source>
</evidence>
<dbReference type="InterPro" id="IPR004073">
    <property type="entry name" value="GPCR_3_vmron_rcpt_2"/>
</dbReference>
<evidence type="ECO:0000313" key="16">
    <source>
        <dbReference type="Proteomes" id="UP001474421"/>
    </source>
</evidence>
<keyword evidence="8 12" id="KW-0472">Membrane</keyword>
<comment type="caution">
    <text evidence="15">The sequence shown here is derived from an EMBL/GenBank/DDBJ whole genome shotgun (WGS) entry which is preliminary data.</text>
</comment>